<evidence type="ECO:0000256" key="5">
    <source>
        <dbReference type="ARBA" id="ARBA00047811"/>
    </source>
</evidence>
<comment type="catalytic activity">
    <reaction evidence="5">
        <text>L-threonyl-[protein] + ATP = O-phospho-L-threonyl-[protein] + ADP + H(+)</text>
        <dbReference type="Rhea" id="RHEA:46608"/>
        <dbReference type="Rhea" id="RHEA-COMP:11060"/>
        <dbReference type="Rhea" id="RHEA-COMP:11605"/>
        <dbReference type="ChEBI" id="CHEBI:15378"/>
        <dbReference type="ChEBI" id="CHEBI:30013"/>
        <dbReference type="ChEBI" id="CHEBI:30616"/>
        <dbReference type="ChEBI" id="CHEBI:61977"/>
        <dbReference type="ChEBI" id="CHEBI:456216"/>
        <dbReference type="EC" id="2.7.11.22"/>
    </reaction>
</comment>
<dbReference type="InterPro" id="IPR008271">
    <property type="entry name" value="Ser/Thr_kinase_AS"/>
</dbReference>
<dbReference type="PANTHER" id="PTHR24056">
    <property type="entry name" value="CELL DIVISION PROTEIN KINASE"/>
    <property type="match status" value="1"/>
</dbReference>
<dbReference type="SUPFAM" id="SSF56112">
    <property type="entry name" value="Protein kinase-like (PK-like)"/>
    <property type="match status" value="1"/>
</dbReference>
<dbReference type="GO" id="GO:0005634">
    <property type="term" value="C:nucleus"/>
    <property type="evidence" value="ECO:0007669"/>
    <property type="project" value="TreeGrafter"/>
</dbReference>
<evidence type="ECO:0000256" key="3">
    <source>
        <dbReference type="ARBA" id="ARBA00022741"/>
    </source>
</evidence>
<dbReference type="GO" id="GO:0030332">
    <property type="term" value="F:cyclin binding"/>
    <property type="evidence" value="ECO:0007669"/>
    <property type="project" value="TreeGrafter"/>
</dbReference>
<keyword evidence="4" id="KW-0067">ATP-binding</keyword>
<dbReference type="PROSITE" id="PS50011">
    <property type="entry name" value="PROTEIN_KINASE_DOM"/>
    <property type="match status" value="1"/>
</dbReference>
<dbReference type="RefSeq" id="XP_033530694.1">
    <property type="nucleotide sequence ID" value="XM_033682985.1"/>
</dbReference>
<reference evidence="10" key="2">
    <citation type="submission" date="2020-04" db="EMBL/GenBank/DDBJ databases">
        <authorList>
            <consortium name="NCBI Genome Project"/>
        </authorList>
    </citation>
    <scope>NUCLEOTIDE SEQUENCE</scope>
    <source>
        <strain evidence="10">CBS 781.70</strain>
    </source>
</reference>
<evidence type="ECO:0000256" key="4">
    <source>
        <dbReference type="ARBA" id="ARBA00022840"/>
    </source>
</evidence>
<dbReference type="InterPro" id="IPR050108">
    <property type="entry name" value="CDK"/>
</dbReference>
<proteinExistence type="inferred from homology"/>
<keyword evidence="8 10" id="KW-0418">Kinase</keyword>
<dbReference type="GO" id="GO:0005524">
    <property type="term" value="F:ATP binding"/>
    <property type="evidence" value="ECO:0007669"/>
    <property type="project" value="UniProtKB-KW"/>
</dbReference>
<accession>A0A6G1FTI1</accession>
<keyword evidence="3" id="KW-0547">Nucleotide-binding</keyword>
<dbReference type="InterPro" id="IPR011009">
    <property type="entry name" value="Kinase-like_dom_sf"/>
</dbReference>
<dbReference type="AlphaFoldDB" id="A0A6G1FTI1"/>
<dbReference type="Gene3D" id="1.10.510.10">
    <property type="entry name" value="Transferase(Phosphotransferase) domain 1"/>
    <property type="match status" value="1"/>
</dbReference>
<dbReference type="GO" id="GO:0010468">
    <property type="term" value="P:regulation of gene expression"/>
    <property type="evidence" value="ECO:0007669"/>
    <property type="project" value="TreeGrafter"/>
</dbReference>
<evidence type="ECO:0000256" key="2">
    <source>
        <dbReference type="ARBA" id="ARBA00012425"/>
    </source>
</evidence>
<name>A0A6G1FTI1_9PEZI</name>
<protein>
    <recommendedName>
        <fullName evidence="2">cyclin-dependent kinase</fullName>
        <ecNumber evidence="2">2.7.11.22</ecNumber>
    </recommendedName>
</protein>
<evidence type="ECO:0000313" key="10">
    <source>
        <dbReference type="RefSeq" id="XP_033530694.1"/>
    </source>
</evidence>
<dbReference type="PANTHER" id="PTHR24056:SF576">
    <property type="entry name" value="SERINE_THREONINE-PROTEIN KINASE CSK1"/>
    <property type="match status" value="1"/>
</dbReference>
<evidence type="ECO:0000313" key="9">
    <source>
        <dbReference type="Proteomes" id="UP000504638"/>
    </source>
</evidence>
<dbReference type="GeneID" id="54423555"/>
<evidence type="ECO:0000259" key="7">
    <source>
        <dbReference type="PROSITE" id="PS50011"/>
    </source>
</evidence>
<reference evidence="10" key="3">
    <citation type="submission" date="2025-04" db="UniProtKB">
        <authorList>
            <consortium name="RefSeq"/>
        </authorList>
    </citation>
    <scope>IDENTIFICATION</scope>
    <source>
        <strain evidence="10">CBS 781.70</strain>
    </source>
</reference>
<feature type="domain" description="Protein kinase" evidence="7">
    <location>
        <begin position="98"/>
        <end position="394"/>
    </location>
</feature>
<dbReference type="GO" id="GO:0005737">
    <property type="term" value="C:cytoplasm"/>
    <property type="evidence" value="ECO:0007669"/>
    <property type="project" value="TreeGrafter"/>
</dbReference>
<dbReference type="PROSITE" id="PS00108">
    <property type="entry name" value="PROTEIN_KINASE_ST"/>
    <property type="match status" value="1"/>
</dbReference>
<evidence type="ECO:0000256" key="6">
    <source>
        <dbReference type="ARBA" id="ARBA00048367"/>
    </source>
</evidence>
<sequence length="395" mass="44182">MSTESNWKPSLGFAERLSTVIKIQSSYQKSDPRVEKPNIAKFAKEEEQEIYDSALTLVDYRLQCDQIINNLKGRAAPDDEEEESLDTGVPEAIHIGKYVNAVHFRDGLYSDVYKAPNRTEKPKMVALKVTYPSAMQPPHNSEREIRILRAAASEHVVSLLDVFRDSAGELAGTRLVLVFPLLRYDLDHALRHKLVQEDQAKQHLKHVLSALDWIHNLGMIHRDVKPSNILLQNPSGPAYLADFGVAWYEKDPSSEPSDHKILDVGTTHYRPPELLFGNSKYTKAIDLWAAGCVLAEIASIKSDLQPLFDCTEGSELCLISSIFQSLGTPTADTWPEAMSFPNWGSLEFVQHKPKPWSELLPSACGEAQDLISKLIRYQSSDRITAAEAAGHAYFG</sequence>
<evidence type="ECO:0000313" key="8">
    <source>
        <dbReference type="EMBL" id="KAF1809063.1"/>
    </source>
</evidence>
<keyword evidence="9" id="KW-1185">Reference proteome</keyword>
<dbReference type="SMART" id="SM00220">
    <property type="entry name" value="S_TKc"/>
    <property type="match status" value="1"/>
</dbReference>
<dbReference type="Pfam" id="PF00069">
    <property type="entry name" value="Pkinase"/>
    <property type="match status" value="1"/>
</dbReference>
<dbReference type="Gene3D" id="3.30.200.20">
    <property type="entry name" value="Phosphorylase Kinase, domain 1"/>
    <property type="match status" value="1"/>
</dbReference>
<keyword evidence="8 10" id="KW-0808">Transferase</keyword>
<dbReference type="GO" id="GO:0004693">
    <property type="term" value="F:cyclin-dependent protein serine/threonine kinase activity"/>
    <property type="evidence" value="ECO:0007669"/>
    <property type="project" value="UniProtKB-EC"/>
</dbReference>
<evidence type="ECO:0000256" key="1">
    <source>
        <dbReference type="ARBA" id="ARBA00006485"/>
    </source>
</evidence>
<gene>
    <name evidence="8 10" type="ORF">P152DRAFT_517075</name>
</gene>
<dbReference type="GO" id="GO:0010389">
    <property type="term" value="P:regulation of G2/M transition of mitotic cell cycle"/>
    <property type="evidence" value="ECO:0007669"/>
    <property type="project" value="TreeGrafter"/>
</dbReference>
<dbReference type="GO" id="GO:0007165">
    <property type="term" value="P:signal transduction"/>
    <property type="evidence" value="ECO:0007669"/>
    <property type="project" value="TreeGrafter"/>
</dbReference>
<reference evidence="8 10" key="1">
    <citation type="submission" date="2020-01" db="EMBL/GenBank/DDBJ databases">
        <authorList>
            <consortium name="DOE Joint Genome Institute"/>
            <person name="Haridas S."/>
            <person name="Albert R."/>
            <person name="Binder M."/>
            <person name="Bloem J."/>
            <person name="Labutti K."/>
            <person name="Salamov A."/>
            <person name="Andreopoulos B."/>
            <person name="Baker S.E."/>
            <person name="Barry K."/>
            <person name="Bills G."/>
            <person name="Bluhm B.H."/>
            <person name="Cannon C."/>
            <person name="Castanera R."/>
            <person name="Culley D.E."/>
            <person name="Daum C."/>
            <person name="Ezra D."/>
            <person name="Gonzalez J.B."/>
            <person name="Henrissat B."/>
            <person name="Kuo A."/>
            <person name="Liang C."/>
            <person name="Lipzen A."/>
            <person name="Lutzoni F."/>
            <person name="Magnuson J."/>
            <person name="Mondo S."/>
            <person name="Nolan M."/>
            <person name="Ohm R."/>
            <person name="Pangilinan J."/>
            <person name="Park H.-J."/>
            <person name="Ramirez L."/>
            <person name="Alfaro M."/>
            <person name="Sun H."/>
            <person name="Tritt A."/>
            <person name="Yoshinaga Y."/>
            <person name="Zwiers L.-H."/>
            <person name="Turgeon B.G."/>
            <person name="Goodwin S.B."/>
            <person name="Spatafora J.W."/>
            <person name="Crous P.W."/>
            <person name="Grigoriev I.V."/>
        </authorList>
    </citation>
    <scope>NUCLEOTIDE SEQUENCE</scope>
    <source>
        <strain evidence="8 10">CBS 781.70</strain>
    </source>
</reference>
<dbReference type="GO" id="GO:0000082">
    <property type="term" value="P:G1/S transition of mitotic cell cycle"/>
    <property type="evidence" value="ECO:0007669"/>
    <property type="project" value="TreeGrafter"/>
</dbReference>
<organism evidence="8">
    <name type="scientific">Eremomyces bilateralis CBS 781.70</name>
    <dbReference type="NCBI Taxonomy" id="1392243"/>
    <lineage>
        <taxon>Eukaryota</taxon>
        <taxon>Fungi</taxon>
        <taxon>Dikarya</taxon>
        <taxon>Ascomycota</taxon>
        <taxon>Pezizomycotina</taxon>
        <taxon>Dothideomycetes</taxon>
        <taxon>Dothideomycetes incertae sedis</taxon>
        <taxon>Eremomycetales</taxon>
        <taxon>Eremomycetaceae</taxon>
        <taxon>Eremomyces</taxon>
    </lineage>
</organism>
<dbReference type="EMBL" id="ML975176">
    <property type="protein sequence ID" value="KAF1809063.1"/>
    <property type="molecule type" value="Genomic_DNA"/>
</dbReference>
<dbReference type="Proteomes" id="UP000504638">
    <property type="component" value="Unplaced"/>
</dbReference>
<comment type="similarity">
    <text evidence="1">Belongs to the protein kinase superfamily. CMGC Ser/Thr protein kinase family. CDC2/CDKX subfamily.</text>
</comment>
<dbReference type="EC" id="2.7.11.22" evidence="2"/>
<dbReference type="OrthoDB" id="413582at2759"/>
<dbReference type="InterPro" id="IPR000719">
    <property type="entry name" value="Prot_kinase_dom"/>
</dbReference>
<dbReference type="GO" id="GO:0000307">
    <property type="term" value="C:cyclin-dependent protein kinase holoenzyme complex"/>
    <property type="evidence" value="ECO:0007669"/>
    <property type="project" value="TreeGrafter"/>
</dbReference>
<comment type="catalytic activity">
    <reaction evidence="6">
        <text>L-seryl-[protein] + ATP = O-phospho-L-seryl-[protein] + ADP + H(+)</text>
        <dbReference type="Rhea" id="RHEA:17989"/>
        <dbReference type="Rhea" id="RHEA-COMP:9863"/>
        <dbReference type="Rhea" id="RHEA-COMP:11604"/>
        <dbReference type="ChEBI" id="CHEBI:15378"/>
        <dbReference type="ChEBI" id="CHEBI:29999"/>
        <dbReference type="ChEBI" id="CHEBI:30616"/>
        <dbReference type="ChEBI" id="CHEBI:83421"/>
        <dbReference type="ChEBI" id="CHEBI:456216"/>
        <dbReference type="EC" id="2.7.11.22"/>
    </reaction>
</comment>